<evidence type="ECO:0000256" key="2">
    <source>
        <dbReference type="ARBA" id="ARBA00023002"/>
    </source>
</evidence>
<dbReference type="FunCoup" id="R9T7E7">
    <property type="interactions" value="46"/>
</dbReference>
<accession>R9T7E7</accession>
<dbReference type="GO" id="GO:0019164">
    <property type="term" value="F:pyruvate synthase activity"/>
    <property type="evidence" value="ECO:0007669"/>
    <property type="project" value="UniProtKB-EC"/>
</dbReference>
<keyword evidence="2" id="KW-0560">Oxidoreductase</keyword>
<name>R9T7E7_METII</name>
<dbReference type="KEGG" id="mer:MMINT_12440"/>
<dbReference type="PANTHER" id="PTHR43366:SF1">
    <property type="entry name" value="PYRUVATE SYNTHASE SUBUNIT PORC"/>
    <property type="match status" value="1"/>
</dbReference>
<keyword evidence="5" id="KW-0670">Pyruvate</keyword>
<dbReference type="InterPro" id="IPR011894">
    <property type="entry name" value="PorC_KorC"/>
</dbReference>
<dbReference type="InterPro" id="IPR002869">
    <property type="entry name" value="Pyrv_flavodox_OxRed_cen"/>
</dbReference>
<feature type="domain" description="Pyruvate/ketoisovalerate oxidoreductase catalytic" evidence="4">
    <location>
        <begin position="17"/>
        <end position="182"/>
    </location>
</feature>
<dbReference type="STRING" id="1295009.MMINT_12440"/>
<evidence type="ECO:0000313" key="5">
    <source>
        <dbReference type="EMBL" id="AGN26574.1"/>
    </source>
</evidence>
<dbReference type="Gene3D" id="3.40.920.10">
    <property type="entry name" value="Pyruvate-ferredoxin oxidoreductase, PFOR, domain III"/>
    <property type="match status" value="1"/>
</dbReference>
<reference evidence="5 6" key="1">
    <citation type="journal article" date="2013" name="Genome Announc.">
        <title>Genome sequence of 'Candidatus Methanomassiliicoccus intestinalis' Issoire-Mx1, a third thermoplasmatales-related methanogenic archaeon from human feces.</title>
        <authorList>
            <person name="Borrel G."/>
            <person name="Harris H.M."/>
            <person name="Parisot N."/>
            <person name="Gaci N."/>
            <person name="Tottey W."/>
            <person name="Mihajlovski A."/>
            <person name="Deane J."/>
            <person name="Gribaldo S."/>
            <person name="Bardot O."/>
            <person name="Peyretaillade E."/>
            <person name="Peyret P."/>
            <person name="O'Toole P.W."/>
            <person name="Brugere J.F."/>
        </authorList>
    </citation>
    <scope>NUCLEOTIDE SEQUENCE [LARGE SCALE GENOMIC DNA]</scope>
    <source>
        <strain evidence="5 6">Issoire-Mx1</strain>
    </source>
</reference>
<dbReference type="Pfam" id="PF01558">
    <property type="entry name" value="POR"/>
    <property type="match status" value="1"/>
</dbReference>
<organism evidence="5 6">
    <name type="scientific">Methanomassiliicoccus intestinalis (strain Issoire-Mx1)</name>
    <dbReference type="NCBI Taxonomy" id="1295009"/>
    <lineage>
        <taxon>Archaea</taxon>
        <taxon>Methanobacteriati</taxon>
        <taxon>Thermoplasmatota</taxon>
        <taxon>Thermoplasmata</taxon>
        <taxon>Methanomassiliicoccales</taxon>
        <taxon>Methanomassiliicoccaceae</taxon>
        <taxon>Methanomassiliicoccus</taxon>
    </lineage>
</organism>
<evidence type="ECO:0000313" key="6">
    <source>
        <dbReference type="Proteomes" id="UP000014070"/>
    </source>
</evidence>
<proteinExistence type="predicted"/>
<comment type="catalytic activity">
    <reaction evidence="3">
        <text>2 oxidized [2Fe-2S]-[ferredoxin] + pyruvate + CoA = 2 reduced [2Fe-2S]-[ferredoxin] + acetyl-CoA + CO2 + H(+)</text>
        <dbReference type="Rhea" id="RHEA:12765"/>
        <dbReference type="Rhea" id="RHEA-COMP:10000"/>
        <dbReference type="Rhea" id="RHEA-COMP:10001"/>
        <dbReference type="ChEBI" id="CHEBI:15361"/>
        <dbReference type="ChEBI" id="CHEBI:15378"/>
        <dbReference type="ChEBI" id="CHEBI:16526"/>
        <dbReference type="ChEBI" id="CHEBI:33737"/>
        <dbReference type="ChEBI" id="CHEBI:33738"/>
        <dbReference type="ChEBI" id="CHEBI:57287"/>
        <dbReference type="ChEBI" id="CHEBI:57288"/>
        <dbReference type="EC" id="1.2.7.1"/>
    </reaction>
</comment>
<dbReference type="RefSeq" id="WP_020449099.1">
    <property type="nucleotide sequence ID" value="NC_021353.1"/>
</dbReference>
<dbReference type="PANTHER" id="PTHR43366">
    <property type="entry name" value="PYRUVATE SYNTHASE SUBUNIT PORC"/>
    <property type="match status" value="1"/>
</dbReference>
<gene>
    <name evidence="5" type="ORF">MMINT_12440</name>
</gene>
<keyword evidence="6" id="KW-1185">Reference proteome</keyword>
<dbReference type="HOGENOM" id="CLU_087284_2_0_2"/>
<dbReference type="InParanoid" id="R9T7E7"/>
<evidence type="ECO:0000256" key="3">
    <source>
        <dbReference type="ARBA" id="ARBA00049357"/>
    </source>
</evidence>
<dbReference type="OrthoDB" id="372091at2157"/>
<dbReference type="AlphaFoldDB" id="R9T7E7"/>
<evidence type="ECO:0000256" key="1">
    <source>
        <dbReference type="ARBA" id="ARBA00012822"/>
    </source>
</evidence>
<dbReference type="Proteomes" id="UP000014070">
    <property type="component" value="Chromosome"/>
</dbReference>
<protein>
    <recommendedName>
        <fullName evidence="1">pyruvate synthase</fullName>
        <ecNumber evidence="1">1.2.7.1</ecNumber>
    </recommendedName>
</protein>
<dbReference type="InterPro" id="IPR051626">
    <property type="entry name" value="Oxidoreductase_gamma_subunit"/>
</dbReference>
<sequence length="186" mass="19513">MSQISRDTIEVRFHGRGGQGAVIASEILAKAAIREGLYASAFPSFGVERRGAPVSAFCRISDKEIRTHASIYEPDYVVVLDQGLIKLTNVLQGMKEDGTAIVNTSKTAAELGLPENTVTFDATSAALKFGLGSQTAPIVNTAILGAFARVCNAVSMSSIIDCIKSSVPAKREENAAAAEFAYGGVA</sequence>
<dbReference type="GeneID" id="41323630"/>
<dbReference type="EMBL" id="CP005934">
    <property type="protein sequence ID" value="AGN26574.1"/>
    <property type="molecule type" value="Genomic_DNA"/>
</dbReference>
<dbReference type="EC" id="1.2.7.1" evidence="1"/>
<evidence type="ECO:0000259" key="4">
    <source>
        <dbReference type="Pfam" id="PF01558"/>
    </source>
</evidence>
<dbReference type="InterPro" id="IPR019752">
    <property type="entry name" value="Pyrv/ketoisovalerate_OxRed_cat"/>
</dbReference>
<dbReference type="NCBIfam" id="TIGR02175">
    <property type="entry name" value="PorC_KorC"/>
    <property type="match status" value="1"/>
</dbReference>
<dbReference type="SUPFAM" id="SSF53323">
    <property type="entry name" value="Pyruvate-ferredoxin oxidoreductase, PFOR, domain III"/>
    <property type="match status" value="1"/>
</dbReference>